<dbReference type="PANTHER" id="PTHR37937">
    <property type="entry name" value="CONJUGATIVE TRANSFER: DNA TRANSPORT"/>
    <property type="match status" value="1"/>
</dbReference>
<gene>
    <name evidence="9" type="ORF">SH1V18_48090</name>
</gene>
<keyword evidence="5 8" id="KW-1133">Transmembrane helix</keyword>
<dbReference type="RefSeq" id="WP_281819817.1">
    <property type="nucleotide sequence ID" value="NZ_BRLB01000031.1"/>
</dbReference>
<comment type="similarity">
    <text evidence="2">Belongs to the VirD4/TraG family.</text>
</comment>
<dbReference type="Proteomes" id="UP001144256">
    <property type="component" value="Unassembled WGS sequence"/>
</dbReference>
<dbReference type="CDD" id="cd01127">
    <property type="entry name" value="TrwB_TraG_TraD_VirD4"/>
    <property type="match status" value="1"/>
</dbReference>
<evidence type="ECO:0000256" key="2">
    <source>
        <dbReference type="ARBA" id="ARBA00008806"/>
    </source>
</evidence>
<comment type="caution">
    <text evidence="9">The sequence shown here is derived from an EMBL/GenBank/DDBJ whole genome shotgun (WGS) entry which is preliminary data.</text>
</comment>
<evidence type="ECO:0000256" key="5">
    <source>
        <dbReference type="ARBA" id="ARBA00022989"/>
    </source>
</evidence>
<evidence type="ECO:0000256" key="3">
    <source>
        <dbReference type="ARBA" id="ARBA00022475"/>
    </source>
</evidence>
<dbReference type="Pfam" id="PF02534">
    <property type="entry name" value="T4SS-DNA_transf"/>
    <property type="match status" value="1"/>
</dbReference>
<dbReference type="NCBIfam" id="NF045973">
    <property type="entry name" value="conju_CD1115"/>
    <property type="match status" value="1"/>
</dbReference>
<sequence>MKKVIYTLGAIISILIIIVAAYVTGAVTSIEVRDVPIKQHIDEYIKGDVEVQDYIINTDNLVKKLKSPFKTIEQLKYTNKWVMIVELAVIVFLIIKIWIYIYLYKDYIPMYLQMGGKVIDKKNTFGSAKFVDIKDIKEYIKKGLIRLKDGVVLGSINNPNEGRIRNFRNQLITVSENKRMNKHIFVNASSGDGKSSTFVITSVINLLKSKFKYEPSFLFTDPKGELYETLAGYMRKIKGYTVYLFNLVSMKNSDRFNVLDFIEEQKDVSIIVDTILKNTRVDESIKGSGDPFWNEAEQSIIKAIIMYYKFYLKQYVNMPIVFDFINNSTYQEVAKIFEGIPNTETCKQMYNIYNKAPDSLKGNILLGLCSRLSIFIESDVRALTEKTDINILDLKDKKTAIFAVIPDTHSSFNFLAALFETVIGMKVVEYTDRYKKNKMIKNRDIYAFLDECANVGVIPGFKKWITTFRSRNFHLIPIFQDIIQPEEMYGKGWNTIFGNCHTKICLGVGDLETAKFYSQYLGEQSIKVSVKTKQPGITKMFRNERWTQTDQKANLMNPSDLTEMDMDELIVIRRGCKPMKVYKFFWENFKDVKEKIDELSETIFEYIPEWNSVEDEEIKINEKNNQVDGNKKQEEEKIFHLKKTNVNEEKNIKENTIEQKIRNLENGSGLL</sequence>
<keyword evidence="7" id="KW-0175">Coiled coil</keyword>
<dbReference type="InterPro" id="IPR051539">
    <property type="entry name" value="T4SS-coupling_protein"/>
</dbReference>
<evidence type="ECO:0000256" key="6">
    <source>
        <dbReference type="ARBA" id="ARBA00023136"/>
    </source>
</evidence>
<protein>
    <submittedName>
        <fullName evidence="9">Conjugal transfer protein TraG</fullName>
    </submittedName>
</protein>
<evidence type="ECO:0000256" key="1">
    <source>
        <dbReference type="ARBA" id="ARBA00004651"/>
    </source>
</evidence>
<evidence type="ECO:0000256" key="8">
    <source>
        <dbReference type="SAM" id="Phobius"/>
    </source>
</evidence>
<organism evidence="9 10">
    <name type="scientific">Vallitalea longa</name>
    <dbReference type="NCBI Taxonomy" id="2936439"/>
    <lineage>
        <taxon>Bacteria</taxon>
        <taxon>Bacillati</taxon>
        <taxon>Bacillota</taxon>
        <taxon>Clostridia</taxon>
        <taxon>Lachnospirales</taxon>
        <taxon>Vallitaleaceae</taxon>
        <taxon>Vallitalea</taxon>
    </lineage>
</organism>
<evidence type="ECO:0000256" key="4">
    <source>
        <dbReference type="ARBA" id="ARBA00022692"/>
    </source>
</evidence>
<feature type="transmembrane region" description="Helical" evidence="8">
    <location>
        <begin position="6"/>
        <end position="30"/>
    </location>
</feature>
<dbReference type="InterPro" id="IPR027417">
    <property type="entry name" value="P-loop_NTPase"/>
</dbReference>
<name>A0A9W6DIW7_9FIRM</name>
<feature type="transmembrane region" description="Helical" evidence="8">
    <location>
        <begin position="81"/>
        <end position="103"/>
    </location>
</feature>
<dbReference type="AlphaFoldDB" id="A0A9W6DIW7"/>
<dbReference type="Gene3D" id="3.40.50.300">
    <property type="entry name" value="P-loop containing nucleotide triphosphate hydrolases"/>
    <property type="match status" value="2"/>
</dbReference>
<evidence type="ECO:0000313" key="10">
    <source>
        <dbReference type="Proteomes" id="UP001144256"/>
    </source>
</evidence>
<dbReference type="InterPro" id="IPR003688">
    <property type="entry name" value="TraG/VirD4"/>
</dbReference>
<comment type="subcellular location">
    <subcellularLocation>
        <location evidence="1">Cell membrane</location>
        <topology evidence="1">Multi-pass membrane protein</topology>
    </subcellularLocation>
</comment>
<evidence type="ECO:0000313" key="9">
    <source>
        <dbReference type="EMBL" id="GKX32329.1"/>
    </source>
</evidence>
<dbReference type="SUPFAM" id="SSF52540">
    <property type="entry name" value="P-loop containing nucleoside triphosphate hydrolases"/>
    <property type="match status" value="1"/>
</dbReference>
<feature type="coiled-coil region" evidence="7">
    <location>
        <begin position="613"/>
        <end position="667"/>
    </location>
</feature>
<evidence type="ECO:0000256" key="7">
    <source>
        <dbReference type="SAM" id="Coils"/>
    </source>
</evidence>
<keyword evidence="10" id="KW-1185">Reference proteome</keyword>
<dbReference type="EMBL" id="BRLB01000031">
    <property type="protein sequence ID" value="GKX32329.1"/>
    <property type="molecule type" value="Genomic_DNA"/>
</dbReference>
<keyword evidence="3" id="KW-1003">Cell membrane</keyword>
<accession>A0A9W6DIW7</accession>
<keyword evidence="4 8" id="KW-0812">Transmembrane</keyword>
<keyword evidence="6 8" id="KW-0472">Membrane</keyword>
<proteinExistence type="inferred from homology"/>
<dbReference type="PANTHER" id="PTHR37937:SF1">
    <property type="entry name" value="CONJUGATIVE TRANSFER: DNA TRANSPORT"/>
    <property type="match status" value="1"/>
</dbReference>
<reference evidence="9" key="1">
    <citation type="submission" date="2022-06" db="EMBL/GenBank/DDBJ databases">
        <title>Vallitalea longa sp. nov., an anaerobic bacterium isolated from marine sediment.</title>
        <authorList>
            <person name="Hirano S."/>
            <person name="Terahara T."/>
            <person name="Mori K."/>
            <person name="Hamada M."/>
            <person name="Matsumoto R."/>
            <person name="Kobayashi T."/>
        </authorList>
    </citation>
    <scope>NUCLEOTIDE SEQUENCE</scope>
    <source>
        <strain evidence="9">SH18-1</strain>
    </source>
</reference>
<dbReference type="GO" id="GO:0005886">
    <property type="term" value="C:plasma membrane"/>
    <property type="evidence" value="ECO:0007669"/>
    <property type="project" value="UniProtKB-SubCell"/>
</dbReference>